<reference evidence="3" key="1">
    <citation type="submission" date="2017-09" db="EMBL/GenBank/DDBJ databases">
        <title>Depth-based differentiation of microbial function through sediment-hosted aquifers and enrichment of novel symbionts in the deep terrestrial subsurface.</title>
        <authorList>
            <person name="Probst A.J."/>
            <person name="Ladd B."/>
            <person name="Jarett J.K."/>
            <person name="Geller-Mcgrath D.E."/>
            <person name="Sieber C.M.K."/>
            <person name="Emerson J.B."/>
            <person name="Anantharaman K."/>
            <person name="Thomas B.C."/>
            <person name="Malmstrom R."/>
            <person name="Stieglmeier M."/>
            <person name="Klingl A."/>
            <person name="Woyke T."/>
            <person name="Ryan C.M."/>
            <person name="Banfield J.F."/>
        </authorList>
    </citation>
    <scope>NUCLEOTIDE SEQUENCE [LARGE SCALE GENOMIC DNA]</scope>
</reference>
<keyword evidence="1" id="KW-0812">Transmembrane</keyword>
<dbReference type="AlphaFoldDB" id="A0A2M7M4L7"/>
<accession>A0A2M7M4L7</accession>
<sequence>MKNQEFISALTNVTIISIVIISVISFVIYNTRLIGPVIILLGFIPWIPLRISGRTIKSVGADIVFGVIDTGILGIIALVGASFAGVLGAIVGGAVGDAITDGFAGLFEGRMAEYLRKHGIEESRTPLSSAMGKMSGCLIGVGIVLTIAWSILEISI</sequence>
<evidence type="ECO:0000313" key="3">
    <source>
        <dbReference type="Proteomes" id="UP000229703"/>
    </source>
</evidence>
<dbReference type="Proteomes" id="UP000229703">
    <property type="component" value="Unassembled WGS sequence"/>
</dbReference>
<keyword evidence="1" id="KW-1133">Transmembrane helix</keyword>
<dbReference type="EMBL" id="PFJK01000060">
    <property type="protein sequence ID" value="PIX77662.1"/>
    <property type="molecule type" value="Genomic_DNA"/>
</dbReference>
<proteinExistence type="predicted"/>
<name>A0A2M7M4L7_9BACT</name>
<evidence type="ECO:0000256" key="1">
    <source>
        <dbReference type="SAM" id="Phobius"/>
    </source>
</evidence>
<feature type="transmembrane region" description="Helical" evidence="1">
    <location>
        <begin position="33"/>
        <end position="51"/>
    </location>
</feature>
<protein>
    <submittedName>
        <fullName evidence="2">Uncharacterized protein</fullName>
    </submittedName>
</protein>
<evidence type="ECO:0000313" key="2">
    <source>
        <dbReference type="EMBL" id="PIX77662.1"/>
    </source>
</evidence>
<organism evidence="2 3">
    <name type="scientific">bacterium (Candidatus Ratteibacteria) CG_4_10_14_3_um_filter_41_18</name>
    <dbReference type="NCBI Taxonomy" id="2014287"/>
    <lineage>
        <taxon>Bacteria</taxon>
        <taxon>Candidatus Ratteibacteria</taxon>
    </lineage>
</organism>
<keyword evidence="1" id="KW-0472">Membrane</keyword>
<gene>
    <name evidence="2" type="ORF">COZ37_01520</name>
</gene>
<feature type="transmembrane region" description="Helical" evidence="1">
    <location>
        <begin position="130"/>
        <end position="152"/>
    </location>
</feature>
<feature type="transmembrane region" description="Helical" evidence="1">
    <location>
        <begin position="7"/>
        <end position="27"/>
    </location>
</feature>
<comment type="caution">
    <text evidence="2">The sequence shown here is derived from an EMBL/GenBank/DDBJ whole genome shotgun (WGS) entry which is preliminary data.</text>
</comment>